<evidence type="ECO:0000313" key="2">
    <source>
        <dbReference type="EMBL" id="MBO8439128.1"/>
    </source>
</evidence>
<dbReference type="Pfam" id="PF02321">
    <property type="entry name" value="OEP"/>
    <property type="match status" value="1"/>
</dbReference>
<protein>
    <submittedName>
        <fullName evidence="2">TolC family protein</fullName>
    </submittedName>
</protein>
<dbReference type="SUPFAM" id="SSF56954">
    <property type="entry name" value="Outer membrane efflux proteins (OEP)"/>
    <property type="match status" value="1"/>
</dbReference>
<dbReference type="Proteomes" id="UP000712007">
    <property type="component" value="Unassembled WGS sequence"/>
</dbReference>
<dbReference type="InterPro" id="IPR010131">
    <property type="entry name" value="MdtP/NodT-like"/>
</dbReference>
<reference evidence="2" key="1">
    <citation type="submission" date="2020-10" db="EMBL/GenBank/DDBJ databases">
        <authorList>
            <person name="Gilroy R."/>
        </authorList>
    </citation>
    <scope>NUCLEOTIDE SEQUENCE</scope>
    <source>
        <strain evidence="2">3924</strain>
    </source>
</reference>
<sequence>AEASLLEIKRQINELENAISSMLASAPRRIERGTLDGQSFPEELKVGVPVSLLSRRPDVRQAEYALAQSFYATNLARAAFYPTLTLSGSAGWTNNGVTVGNPAAWLLQAVGSLVEPLFNRGTNIANLRIAKAQQEEALLSFRQSLLDAGGEVNNALMLWQTARAKIEFDTKQVEFLTTTVEDAKALMEYGTANYLQVLTAQQSLLQAELSLASDRYSEIQGVINLYHALGGGADAQ</sequence>
<evidence type="ECO:0000256" key="1">
    <source>
        <dbReference type="ARBA" id="ARBA00007613"/>
    </source>
</evidence>
<dbReference type="PANTHER" id="PTHR30203">
    <property type="entry name" value="OUTER MEMBRANE CATION EFFLUX PROTEIN"/>
    <property type="match status" value="1"/>
</dbReference>
<reference evidence="2" key="2">
    <citation type="journal article" date="2021" name="PeerJ">
        <title>Extensive microbial diversity within the chicken gut microbiome revealed by metagenomics and culture.</title>
        <authorList>
            <person name="Gilroy R."/>
            <person name="Ravi A."/>
            <person name="Getino M."/>
            <person name="Pursley I."/>
            <person name="Horton D.L."/>
            <person name="Alikhan N.F."/>
            <person name="Baker D."/>
            <person name="Gharbi K."/>
            <person name="Hall N."/>
            <person name="Watson M."/>
            <person name="Adriaenssens E.M."/>
            <person name="Foster-Nyarko E."/>
            <person name="Jarju S."/>
            <person name="Secka A."/>
            <person name="Antonio M."/>
            <person name="Oren A."/>
            <person name="Chaudhuri R.R."/>
            <person name="La Ragione R."/>
            <person name="Hildebrand F."/>
            <person name="Pallen M.J."/>
        </authorList>
    </citation>
    <scope>NUCLEOTIDE SEQUENCE</scope>
    <source>
        <strain evidence="2">3924</strain>
    </source>
</reference>
<dbReference type="AlphaFoldDB" id="A0A940DIC8"/>
<dbReference type="EMBL" id="JADIMV010000012">
    <property type="protein sequence ID" value="MBO8439128.1"/>
    <property type="molecule type" value="Genomic_DNA"/>
</dbReference>
<dbReference type="GO" id="GO:0015562">
    <property type="term" value="F:efflux transmembrane transporter activity"/>
    <property type="evidence" value="ECO:0007669"/>
    <property type="project" value="InterPro"/>
</dbReference>
<gene>
    <name evidence="2" type="ORF">IAC51_00580</name>
</gene>
<feature type="non-terminal residue" evidence="2">
    <location>
        <position position="1"/>
    </location>
</feature>
<evidence type="ECO:0000313" key="3">
    <source>
        <dbReference type="Proteomes" id="UP000712007"/>
    </source>
</evidence>
<comment type="similarity">
    <text evidence="1">Belongs to the outer membrane factor (OMF) (TC 1.B.17) family.</text>
</comment>
<accession>A0A940DIC8</accession>
<proteinExistence type="inferred from homology"/>
<dbReference type="PANTHER" id="PTHR30203:SF33">
    <property type="entry name" value="BLR4455 PROTEIN"/>
    <property type="match status" value="1"/>
</dbReference>
<dbReference type="InterPro" id="IPR003423">
    <property type="entry name" value="OMP_efflux"/>
</dbReference>
<organism evidence="2 3">
    <name type="scientific">Candidatus Aphodosoma intestinipullorum</name>
    <dbReference type="NCBI Taxonomy" id="2840674"/>
    <lineage>
        <taxon>Bacteria</taxon>
        <taxon>Pseudomonadati</taxon>
        <taxon>Bacteroidota</taxon>
        <taxon>Bacteroidia</taxon>
        <taxon>Bacteroidales</taxon>
        <taxon>Candidatus Aphodosoma</taxon>
    </lineage>
</organism>
<dbReference type="Gene3D" id="1.20.1600.10">
    <property type="entry name" value="Outer membrane efflux proteins (OEP)"/>
    <property type="match status" value="1"/>
</dbReference>
<name>A0A940DIC8_9BACT</name>
<comment type="caution">
    <text evidence="2">The sequence shown here is derived from an EMBL/GenBank/DDBJ whole genome shotgun (WGS) entry which is preliminary data.</text>
</comment>